<organism evidence="1 2">
    <name type="scientific">Colletotrichum destructivum</name>
    <dbReference type="NCBI Taxonomy" id="34406"/>
    <lineage>
        <taxon>Eukaryota</taxon>
        <taxon>Fungi</taxon>
        <taxon>Dikarya</taxon>
        <taxon>Ascomycota</taxon>
        <taxon>Pezizomycotina</taxon>
        <taxon>Sordariomycetes</taxon>
        <taxon>Hypocreomycetidae</taxon>
        <taxon>Glomerellales</taxon>
        <taxon>Glomerellaceae</taxon>
        <taxon>Colletotrichum</taxon>
        <taxon>Colletotrichum destructivum species complex</taxon>
    </lineage>
</organism>
<proteinExistence type="predicted"/>
<reference evidence="2" key="1">
    <citation type="journal article" date="2023" name="bioRxiv">
        <title>Complete genome of the Medicago anthracnose fungus, Colletotrichum destructivum, reveals a mini-chromosome-like region within a core chromosome.</title>
        <authorList>
            <person name="Lapalu N."/>
            <person name="Simon A."/>
            <person name="Lu A."/>
            <person name="Plaumann P.-L."/>
            <person name="Amselem J."/>
            <person name="Pigne S."/>
            <person name="Auger A."/>
            <person name="Koch C."/>
            <person name="Dallery J.-F."/>
            <person name="O'Connell R.J."/>
        </authorList>
    </citation>
    <scope>NUCLEOTIDE SEQUENCE [LARGE SCALE GENOMIC DNA]</scope>
    <source>
        <strain evidence="2">CBS 520.97</strain>
    </source>
</reference>
<protein>
    <submittedName>
        <fullName evidence="1">Uncharacterized protein</fullName>
    </submittedName>
</protein>
<dbReference type="KEGG" id="cdet:87948015"/>
<keyword evidence="2" id="KW-1185">Reference proteome</keyword>
<sequence length="97" mass="10687">MLCLPDGAVGRGSFATLPQRPMASPTPHSLLFNGFSISSRGPRPFSGARRPEATREPIVFKGPEWSPVPPLGEWKFCVGWTSRWLCLDEDVVSFLAE</sequence>
<name>A0AAX4ITL0_9PEZI</name>
<accession>A0AAX4ITL0</accession>
<dbReference type="Proteomes" id="UP001322277">
    <property type="component" value="Chromosome 7"/>
</dbReference>
<evidence type="ECO:0000313" key="2">
    <source>
        <dbReference type="Proteomes" id="UP001322277"/>
    </source>
</evidence>
<dbReference type="RefSeq" id="XP_062783722.1">
    <property type="nucleotide sequence ID" value="XM_062927671.1"/>
</dbReference>
<dbReference type="GeneID" id="87948015"/>
<dbReference type="EMBL" id="CP137311">
    <property type="protein sequence ID" value="WQF86501.1"/>
    <property type="molecule type" value="Genomic_DNA"/>
</dbReference>
<gene>
    <name evidence="1" type="ORF">CDEST_11515</name>
</gene>
<dbReference type="AlphaFoldDB" id="A0AAX4ITL0"/>
<evidence type="ECO:0000313" key="1">
    <source>
        <dbReference type="EMBL" id="WQF86501.1"/>
    </source>
</evidence>